<sequence length="204" mass="22550">MTHEDDEGVTLIELTVSLMIMSVMLTMFTTAALQMYRAANKSESVASAQADLNVVFLRLDKIVRYASWISDPQQVGVKHDIRMLTTTSSDGQRCYGLKVTGGTASRLLITEWNPDDLNSRPTAAEFALDGRIWTTLANDVTAPGSEKPFERVPADSVQNFDRLQLRLEATKGSNESRTKSDTNVRFTALNTSLARSSTDLCPLR</sequence>
<dbReference type="RefSeq" id="WP_203930002.1">
    <property type="nucleotide sequence ID" value="NZ_BOPH01000072.1"/>
</dbReference>
<dbReference type="PROSITE" id="PS00409">
    <property type="entry name" value="PROKAR_NTER_METHYL"/>
    <property type="match status" value="1"/>
</dbReference>
<reference evidence="2" key="1">
    <citation type="submission" date="2021-01" db="EMBL/GenBank/DDBJ databases">
        <title>Whole genome shotgun sequence of Virgisporangium ochraceum NBRC 16418.</title>
        <authorList>
            <person name="Komaki H."/>
            <person name="Tamura T."/>
        </authorList>
    </citation>
    <scope>NUCLEOTIDE SEQUENCE</scope>
    <source>
        <strain evidence="2">NBRC 16418</strain>
    </source>
</reference>
<keyword evidence="3" id="KW-1185">Reference proteome</keyword>
<dbReference type="AlphaFoldDB" id="A0A8J4EFI0"/>
<gene>
    <name evidence="2" type="ORF">Voc01_050240</name>
</gene>
<dbReference type="NCBIfam" id="TIGR02532">
    <property type="entry name" value="IV_pilin_GFxxxE"/>
    <property type="match status" value="1"/>
</dbReference>
<feature type="transmembrane region" description="Helical" evidence="1">
    <location>
        <begin position="12"/>
        <end position="33"/>
    </location>
</feature>
<dbReference type="InterPro" id="IPR012902">
    <property type="entry name" value="N_methyl_site"/>
</dbReference>
<evidence type="ECO:0008006" key="4">
    <source>
        <dbReference type="Google" id="ProtNLM"/>
    </source>
</evidence>
<dbReference type="Proteomes" id="UP000635606">
    <property type="component" value="Unassembled WGS sequence"/>
</dbReference>
<name>A0A8J4EFI0_9ACTN</name>
<evidence type="ECO:0000313" key="3">
    <source>
        <dbReference type="Proteomes" id="UP000635606"/>
    </source>
</evidence>
<evidence type="ECO:0000313" key="2">
    <source>
        <dbReference type="EMBL" id="GIJ70107.1"/>
    </source>
</evidence>
<keyword evidence="1" id="KW-0472">Membrane</keyword>
<dbReference type="EMBL" id="BOPH01000072">
    <property type="protein sequence ID" value="GIJ70107.1"/>
    <property type="molecule type" value="Genomic_DNA"/>
</dbReference>
<protein>
    <recommendedName>
        <fullName evidence="4">Prepilin-type N-terminal cleavage/methylation domain-containing protein</fullName>
    </recommendedName>
</protein>
<accession>A0A8J4EFI0</accession>
<comment type="caution">
    <text evidence="2">The sequence shown here is derived from an EMBL/GenBank/DDBJ whole genome shotgun (WGS) entry which is preliminary data.</text>
</comment>
<keyword evidence="1" id="KW-0812">Transmembrane</keyword>
<organism evidence="2 3">
    <name type="scientific">Virgisporangium ochraceum</name>
    <dbReference type="NCBI Taxonomy" id="65505"/>
    <lineage>
        <taxon>Bacteria</taxon>
        <taxon>Bacillati</taxon>
        <taxon>Actinomycetota</taxon>
        <taxon>Actinomycetes</taxon>
        <taxon>Micromonosporales</taxon>
        <taxon>Micromonosporaceae</taxon>
        <taxon>Virgisporangium</taxon>
    </lineage>
</organism>
<proteinExistence type="predicted"/>
<keyword evidence="1" id="KW-1133">Transmembrane helix</keyword>
<evidence type="ECO:0000256" key="1">
    <source>
        <dbReference type="SAM" id="Phobius"/>
    </source>
</evidence>